<accession>A0A0A8ZLZ6</accession>
<reference evidence="1" key="2">
    <citation type="journal article" date="2015" name="Data Brief">
        <title>Shoot transcriptome of the giant reed, Arundo donax.</title>
        <authorList>
            <person name="Barrero R.A."/>
            <person name="Guerrero F.D."/>
            <person name="Moolhuijzen P."/>
            <person name="Goolsby J.A."/>
            <person name="Tidwell J."/>
            <person name="Bellgard S.E."/>
            <person name="Bellgard M.I."/>
        </authorList>
    </citation>
    <scope>NUCLEOTIDE SEQUENCE</scope>
    <source>
        <tissue evidence="1">Shoot tissue taken approximately 20 cm above the soil surface</tissue>
    </source>
</reference>
<name>A0A0A8ZLZ6_ARUDO</name>
<proteinExistence type="predicted"/>
<dbReference type="AlphaFoldDB" id="A0A0A8ZLZ6"/>
<evidence type="ECO:0000313" key="1">
    <source>
        <dbReference type="EMBL" id="JAD37765.1"/>
    </source>
</evidence>
<sequence length="23" mass="2246">MSASCGVLRALPRAAETPSSALG</sequence>
<organism evidence="1">
    <name type="scientific">Arundo donax</name>
    <name type="common">Giant reed</name>
    <name type="synonym">Donax arundinaceus</name>
    <dbReference type="NCBI Taxonomy" id="35708"/>
    <lineage>
        <taxon>Eukaryota</taxon>
        <taxon>Viridiplantae</taxon>
        <taxon>Streptophyta</taxon>
        <taxon>Embryophyta</taxon>
        <taxon>Tracheophyta</taxon>
        <taxon>Spermatophyta</taxon>
        <taxon>Magnoliopsida</taxon>
        <taxon>Liliopsida</taxon>
        <taxon>Poales</taxon>
        <taxon>Poaceae</taxon>
        <taxon>PACMAD clade</taxon>
        <taxon>Arundinoideae</taxon>
        <taxon>Arundineae</taxon>
        <taxon>Arundo</taxon>
    </lineage>
</organism>
<dbReference type="EMBL" id="GBRH01260130">
    <property type="protein sequence ID" value="JAD37765.1"/>
    <property type="molecule type" value="Transcribed_RNA"/>
</dbReference>
<reference evidence="1" key="1">
    <citation type="submission" date="2014-09" db="EMBL/GenBank/DDBJ databases">
        <authorList>
            <person name="Magalhaes I.L.F."/>
            <person name="Oliveira U."/>
            <person name="Santos F.R."/>
            <person name="Vidigal T.H.D.A."/>
            <person name="Brescovit A.D."/>
            <person name="Santos A.J."/>
        </authorList>
    </citation>
    <scope>NUCLEOTIDE SEQUENCE</scope>
    <source>
        <tissue evidence="1">Shoot tissue taken approximately 20 cm above the soil surface</tissue>
    </source>
</reference>
<protein>
    <submittedName>
        <fullName evidence="1">Uncharacterized protein</fullName>
    </submittedName>
</protein>